<organism evidence="1 2">
    <name type="scientific">Hufsiella arboris</name>
    <dbReference type="NCBI Taxonomy" id="2695275"/>
    <lineage>
        <taxon>Bacteria</taxon>
        <taxon>Pseudomonadati</taxon>
        <taxon>Bacteroidota</taxon>
        <taxon>Sphingobacteriia</taxon>
        <taxon>Sphingobacteriales</taxon>
        <taxon>Sphingobacteriaceae</taxon>
        <taxon>Hufsiella</taxon>
    </lineage>
</organism>
<dbReference type="Proteomes" id="UP000466586">
    <property type="component" value="Unassembled WGS sequence"/>
</dbReference>
<evidence type="ECO:0000313" key="1">
    <source>
        <dbReference type="EMBL" id="MXV51359.1"/>
    </source>
</evidence>
<protein>
    <submittedName>
        <fullName evidence="1">Uncharacterized protein</fullName>
    </submittedName>
</protein>
<name>A0A7K1YB86_9SPHI</name>
<dbReference type="RefSeq" id="WP_160844535.1">
    <property type="nucleotide sequence ID" value="NZ_WVHT01000004.1"/>
</dbReference>
<evidence type="ECO:0000313" key="2">
    <source>
        <dbReference type="Proteomes" id="UP000466586"/>
    </source>
</evidence>
<comment type="caution">
    <text evidence="1">The sequence shown here is derived from an EMBL/GenBank/DDBJ whole genome shotgun (WGS) entry which is preliminary data.</text>
</comment>
<keyword evidence="2" id="KW-1185">Reference proteome</keyword>
<sequence length="187" mass="21144">MSEPTTYIGKRILAIGTKASVLVQFVGKLQKEGFVTSHSANLKTVLTDFNGKDFDLIVIGRGIKKQQKDLLSDAFKKQNAGVKIVNGLAPITNMLLEQVKQTFIDDAYRKELVLNFDNNHLEITCDFRTEHTLIIKEYSLNWLYQARETILFQASLVKGKFTSPVKPGNEKFISVIIDNQPITIRKL</sequence>
<gene>
    <name evidence="1" type="ORF">GS399_10295</name>
</gene>
<accession>A0A7K1YB86</accession>
<dbReference type="EMBL" id="WVHT01000004">
    <property type="protein sequence ID" value="MXV51359.1"/>
    <property type="molecule type" value="Genomic_DNA"/>
</dbReference>
<dbReference type="AlphaFoldDB" id="A0A7K1YB86"/>
<reference evidence="1 2" key="1">
    <citation type="submission" date="2019-11" db="EMBL/GenBank/DDBJ databases">
        <title>Pedobacter sp. HMF7647 Genome sequencing and assembly.</title>
        <authorList>
            <person name="Kang H."/>
            <person name="Kim H."/>
            <person name="Joh K."/>
        </authorList>
    </citation>
    <scope>NUCLEOTIDE SEQUENCE [LARGE SCALE GENOMIC DNA]</scope>
    <source>
        <strain evidence="1 2">HMF7647</strain>
    </source>
</reference>
<proteinExistence type="predicted"/>